<evidence type="ECO:0000313" key="2">
    <source>
        <dbReference type="Proteomes" id="UP000282551"/>
    </source>
</evidence>
<organism evidence="1 2">
    <name type="scientific">Mycolicibacterium chitae</name>
    <name type="common">Mycobacterium chitae</name>
    <dbReference type="NCBI Taxonomy" id="1792"/>
    <lineage>
        <taxon>Bacteria</taxon>
        <taxon>Bacillati</taxon>
        <taxon>Actinomycetota</taxon>
        <taxon>Actinomycetes</taxon>
        <taxon>Mycobacteriales</taxon>
        <taxon>Mycobacteriaceae</taxon>
        <taxon>Mycolicibacterium</taxon>
    </lineage>
</organism>
<dbReference type="Proteomes" id="UP000282551">
    <property type="component" value="Chromosome"/>
</dbReference>
<sequence>MTIYALDLGQVQQTIRDTLAERVLPAIDSGDARSELLSVIEMLDSLAARLAWDPGPLAATASRTADLGAALGQPARTATPPTESGELSALREHRASIAAALSSAYANGIDPAIVGAVAEFTTADIQAEISPGLRRGLPD</sequence>
<accession>A0A448IB02</accession>
<reference evidence="1 2" key="1">
    <citation type="submission" date="2018-12" db="EMBL/GenBank/DDBJ databases">
        <authorList>
            <consortium name="Pathogen Informatics"/>
        </authorList>
    </citation>
    <scope>NUCLEOTIDE SEQUENCE [LARGE SCALE GENOMIC DNA]</scope>
    <source>
        <strain evidence="1 2">NCTC10485</strain>
    </source>
</reference>
<gene>
    <name evidence="1" type="ORF">NCTC10485_03945</name>
</gene>
<dbReference type="OrthoDB" id="4551281at2"/>
<proteinExistence type="predicted"/>
<keyword evidence="2" id="KW-1185">Reference proteome</keyword>
<dbReference type="EMBL" id="LR134355">
    <property type="protein sequence ID" value="VEG49634.1"/>
    <property type="molecule type" value="Genomic_DNA"/>
</dbReference>
<evidence type="ECO:0000313" key="1">
    <source>
        <dbReference type="EMBL" id="VEG49634.1"/>
    </source>
</evidence>
<dbReference type="RefSeq" id="WP_126335291.1">
    <property type="nucleotide sequence ID" value="NZ_AP022604.1"/>
</dbReference>
<name>A0A448IB02_MYCCI</name>
<protein>
    <submittedName>
        <fullName evidence="1">Uncharacterized protein</fullName>
    </submittedName>
</protein>
<dbReference type="AlphaFoldDB" id="A0A448IB02"/>